<evidence type="ECO:0000313" key="2">
    <source>
        <dbReference type="Proteomes" id="UP001519460"/>
    </source>
</evidence>
<keyword evidence="2" id="KW-1185">Reference proteome</keyword>
<dbReference type="AlphaFoldDB" id="A0ABD0JXL2"/>
<name>A0ABD0JXL2_9CAEN</name>
<proteinExistence type="predicted"/>
<dbReference type="Proteomes" id="UP001519460">
    <property type="component" value="Unassembled WGS sequence"/>
</dbReference>
<dbReference type="EMBL" id="JACVVK020000295">
    <property type="protein sequence ID" value="KAK7479781.1"/>
    <property type="molecule type" value="Genomic_DNA"/>
</dbReference>
<gene>
    <name evidence="1" type="ORF">BaRGS_00028961</name>
</gene>
<organism evidence="1 2">
    <name type="scientific">Batillaria attramentaria</name>
    <dbReference type="NCBI Taxonomy" id="370345"/>
    <lineage>
        <taxon>Eukaryota</taxon>
        <taxon>Metazoa</taxon>
        <taxon>Spiralia</taxon>
        <taxon>Lophotrochozoa</taxon>
        <taxon>Mollusca</taxon>
        <taxon>Gastropoda</taxon>
        <taxon>Caenogastropoda</taxon>
        <taxon>Sorbeoconcha</taxon>
        <taxon>Cerithioidea</taxon>
        <taxon>Batillariidae</taxon>
        <taxon>Batillaria</taxon>
    </lineage>
</organism>
<evidence type="ECO:0000313" key="1">
    <source>
        <dbReference type="EMBL" id="KAK7479781.1"/>
    </source>
</evidence>
<sequence>MPHVPVREAVMGAAEAGSGSPDGKIMHGVSRRTLFIMQSFYLARDVCICLRLPGECSHLAVLLSVYFQLVGGREVGWEGVGCLVLVRCSEVGCLPQ</sequence>
<accession>A0ABD0JXL2</accession>
<reference evidence="1 2" key="1">
    <citation type="journal article" date="2023" name="Sci. Data">
        <title>Genome assembly of the Korean intertidal mud-creeper Batillaria attramentaria.</title>
        <authorList>
            <person name="Patra A.K."/>
            <person name="Ho P.T."/>
            <person name="Jun S."/>
            <person name="Lee S.J."/>
            <person name="Kim Y."/>
            <person name="Won Y.J."/>
        </authorList>
    </citation>
    <scope>NUCLEOTIDE SEQUENCE [LARGE SCALE GENOMIC DNA]</scope>
    <source>
        <strain evidence="1">Wonlab-2016</strain>
    </source>
</reference>
<comment type="caution">
    <text evidence="1">The sequence shown here is derived from an EMBL/GenBank/DDBJ whole genome shotgun (WGS) entry which is preliminary data.</text>
</comment>
<protein>
    <submittedName>
        <fullName evidence="1">Uncharacterized protein</fullName>
    </submittedName>
</protein>